<dbReference type="PANTHER" id="PTHR13090:SF1">
    <property type="entry name" value="ARGININE-HYDROXYLASE NDUFAF5, MITOCHONDRIAL"/>
    <property type="match status" value="1"/>
</dbReference>
<protein>
    <submittedName>
        <fullName evidence="3">SAM-dependent methyltransferase</fullName>
    </submittedName>
</protein>
<name>A0A7G5IKD3_9SPHN</name>
<dbReference type="EMBL" id="CP059851">
    <property type="protein sequence ID" value="QMW23825.1"/>
    <property type="molecule type" value="Genomic_DNA"/>
</dbReference>
<keyword evidence="1 3" id="KW-0489">Methyltransferase</keyword>
<accession>A0A7G5IKD3</accession>
<dbReference type="AlphaFoldDB" id="A0A7G5IKD3"/>
<keyword evidence="2 3" id="KW-0808">Transferase</keyword>
<evidence type="ECO:0000256" key="2">
    <source>
        <dbReference type="ARBA" id="ARBA00022679"/>
    </source>
</evidence>
<dbReference type="GO" id="GO:0032259">
    <property type="term" value="P:methylation"/>
    <property type="evidence" value="ECO:0007669"/>
    <property type="project" value="UniProtKB-KW"/>
</dbReference>
<dbReference type="PANTHER" id="PTHR13090">
    <property type="entry name" value="ARGININE-HYDROXYLASE NDUFAF5, MITOCHONDRIAL"/>
    <property type="match status" value="1"/>
</dbReference>
<dbReference type="GO" id="GO:0008168">
    <property type="term" value="F:methyltransferase activity"/>
    <property type="evidence" value="ECO:0007669"/>
    <property type="project" value="UniProtKB-KW"/>
</dbReference>
<dbReference type="InterPro" id="IPR029063">
    <property type="entry name" value="SAM-dependent_MTases_sf"/>
</dbReference>
<organism evidence="3 4">
    <name type="scientific">Sandaracinobacteroides saxicola</name>
    <dbReference type="NCBI Taxonomy" id="2759707"/>
    <lineage>
        <taxon>Bacteria</taxon>
        <taxon>Pseudomonadati</taxon>
        <taxon>Pseudomonadota</taxon>
        <taxon>Alphaproteobacteria</taxon>
        <taxon>Sphingomonadales</taxon>
        <taxon>Sphingosinicellaceae</taxon>
        <taxon>Sandaracinobacteroides</taxon>
    </lineage>
</organism>
<dbReference type="KEGG" id="sand:H3309_04935"/>
<keyword evidence="4" id="KW-1185">Reference proteome</keyword>
<evidence type="ECO:0000313" key="3">
    <source>
        <dbReference type="EMBL" id="QMW23825.1"/>
    </source>
</evidence>
<dbReference type="Proteomes" id="UP000515292">
    <property type="component" value="Chromosome"/>
</dbReference>
<dbReference type="InterPro" id="IPR050602">
    <property type="entry name" value="Malonyl-ACP_OMT"/>
</dbReference>
<gene>
    <name evidence="3" type="ORF">H3309_04935</name>
</gene>
<dbReference type="RefSeq" id="WP_182297648.1">
    <property type="nucleotide sequence ID" value="NZ_CP059851.1"/>
</dbReference>
<dbReference type="Gene3D" id="3.40.50.150">
    <property type="entry name" value="Vaccinia Virus protein VP39"/>
    <property type="match status" value="1"/>
</dbReference>
<evidence type="ECO:0000256" key="1">
    <source>
        <dbReference type="ARBA" id="ARBA00022603"/>
    </source>
</evidence>
<evidence type="ECO:0000313" key="4">
    <source>
        <dbReference type="Proteomes" id="UP000515292"/>
    </source>
</evidence>
<sequence>MDDIFDRRLRARARDRAAPMIAGHDFLLRLMADELDARADLLGADRTAVLTIGGAVPGEGMVVDAGARWGRDGVVDEDRLRLGGFTLVKSVGVLHGVNDVPGALVAMRRALRPGGRMLAACVAGEALMAVRRAFFEAEDALTGRVGVRVGPTIDPAQAAGLLARAGFAEPVADVETVTARYPDLTTLARELRGMGETGWLAARPRVPMRRDLWAAASARFAAQADADGKVPVSVQLLVLSGRVA</sequence>
<proteinExistence type="predicted"/>
<dbReference type="SUPFAM" id="SSF53335">
    <property type="entry name" value="S-adenosyl-L-methionine-dependent methyltransferases"/>
    <property type="match status" value="1"/>
</dbReference>
<reference evidence="3 4" key="1">
    <citation type="submission" date="2020-07" db="EMBL/GenBank/DDBJ databases">
        <title>Complete genome sequence for Sandaracinobacter sp. M6.</title>
        <authorList>
            <person name="Tang Y."/>
            <person name="Liu Q."/>
            <person name="Guo Z."/>
            <person name="Lei P."/>
            <person name="Huang B."/>
        </authorList>
    </citation>
    <scope>NUCLEOTIDE SEQUENCE [LARGE SCALE GENOMIC DNA]</scope>
    <source>
        <strain evidence="3 4">M6</strain>
    </source>
</reference>